<accession>A0A2R9BAF7</accession>
<dbReference type="OMA" id="MYLSCEE"/>
<dbReference type="Proteomes" id="UP000240080">
    <property type="component" value="Chromosome 16"/>
</dbReference>
<evidence type="ECO:0000256" key="1">
    <source>
        <dbReference type="SAM" id="MobiDB-lite"/>
    </source>
</evidence>
<protein>
    <submittedName>
        <fullName evidence="2">Uncharacterized protein</fullName>
    </submittedName>
</protein>
<dbReference type="Bgee" id="ENSPPAG00000036381">
    <property type="expression patterns" value="Expressed in adult mammalian kidney and 6 other cell types or tissues"/>
</dbReference>
<dbReference type="EMBL" id="AJFE02026575">
    <property type="status" value="NOT_ANNOTATED_CDS"/>
    <property type="molecule type" value="Genomic_DNA"/>
</dbReference>
<name>A0A2R9BAF7_PANPA</name>
<evidence type="ECO:0000313" key="2">
    <source>
        <dbReference type="Ensembl" id="ENSPPAP00000026583.1"/>
    </source>
</evidence>
<reference evidence="2 3" key="1">
    <citation type="journal article" date="2012" name="Nature">
        <title>The bonobo genome compared with the chimpanzee and human genomes.</title>
        <authorList>
            <person name="Prufer K."/>
            <person name="Munch K."/>
            <person name="Hellmann I."/>
            <person name="Akagi K."/>
            <person name="Miller J.R."/>
            <person name="Walenz B."/>
            <person name="Koren S."/>
            <person name="Sutton G."/>
            <person name="Kodira C."/>
            <person name="Winer R."/>
            <person name="Knight J.R."/>
            <person name="Mullikin J.C."/>
            <person name="Meader S.J."/>
            <person name="Ponting C.P."/>
            <person name="Lunter G."/>
            <person name="Higashino S."/>
            <person name="Hobolth A."/>
            <person name="Dutheil J."/>
            <person name="Karakoc E."/>
            <person name="Alkan C."/>
            <person name="Sajjadian S."/>
            <person name="Catacchio C.R."/>
            <person name="Ventura M."/>
            <person name="Marques-Bonet T."/>
            <person name="Eichler E.E."/>
            <person name="Andre C."/>
            <person name="Atencia R."/>
            <person name="Mugisha L."/>
            <person name="Junhold J."/>
            <person name="Patterson N."/>
            <person name="Siebauer M."/>
            <person name="Good J.M."/>
            <person name="Fischer A."/>
            <person name="Ptak S.E."/>
            <person name="Lachmann M."/>
            <person name="Symer D.E."/>
            <person name="Mailund T."/>
            <person name="Schierup M.H."/>
            <person name="Andres A.M."/>
            <person name="Kelso J."/>
            <person name="Paabo S."/>
        </authorList>
    </citation>
    <scope>NUCLEOTIDE SEQUENCE [LARGE SCALE GENOMIC DNA]</scope>
</reference>
<sequence>MSAMYLSCEELSAALGGDTPPPSSMGHRSNTRRGYPHVGGGHPHVLGLNAGLLGPDVAVVLITLVVSLALFQVPPLTLRGNEPGEVGVQLALLVDAPLLNAVPALLLRDSKSAGDVVPEVQPLLLGQAPTSLQIGDGLIIALHLQLALPQEEVRLHRLPVQLQGAPAVGQGLLVLLHLQVAQGPVGVIHGHQRVPAGRRLRVLSAHEQTIALLLELLRARALLGASAASAQPCAALLLLLALHGAARHGLGCAPKLRASRPSPAPSNRPIQRPRPQPPPPAPARERSGFPRARHERCYGRARAPEGGWKPRTVGTVEGDRDRWGERPPWPDLPSPPFLRYREELPAAIRGRAEKHVTGSWSGCWPGS</sequence>
<organism evidence="2 3">
    <name type="scientific">Pan paniscus</name>
    <name type="common">Pygmy chimpanzee</name>
    <name type="synonym">Bonobo</name>
    <dbReference type="NCBI Taxonomy" id="9597"/>
    <lineage>
        <taxon>Eukaryota</taxon>
        <taxon>Metazoa</taxon>
        <taxon>Chordata</taxon>
        <taxon>Craniata</taxon>
        <taxon>Vertebrata</taxon>
        <taxon>Euteleostomi</taxon>
        <taxon>Mammalia</taxon>
        <taxon>Eutheria</taxon>
        <taxon>Euarchontoglires</taxon>
        <taxon>Primates</taxon>
        <taxon>Haplorrhini</taxon>
        <taxon>Catarrhini</taxon>
        <taxon>Hominidae</taxon>
        <taxon>Pan</taxon>
    </lineage>
</organism>
<dbReference type="GeneTree" id="ENSGT01010000222629"/>
<keyword evidence="3" id="KW-1185">Reference proteome</keyword>
<feature type="compositionally biased region" description="Pro residues" evidence="1">
    <location>
        <begin position="262"/>
        <end position="282"/>
    </location>
</feature>
<evidence type="ECO:0000313" key="3">
    <source>
        <dbReference type="Proteomes" id="UP000240080"/>
    </source>
</evidence>
<feature type="compositionally biased region" description="Pro residues" evidence="1">
    <location>
        <begin position="327"/>
        <end position="336"/>
    </location>
</feature>
<proteinExistence type="predicted"/>
<dbReference type="Ensembl" id="ENSPPAT00000049417.1">
    <property type="protein sequence ID" value="ENSPPAP00000026583.1"/>
    <property type="gene ID" value="ENSPPAG00000036381.1"/>
</dbReference>
<reference evidence="2" key="3">
    <citation type="submission" date="2025-09" db="UniProtKB">
        <authorList>
            <consortium name="Ensembl"/>
        </authorList>
    </citation>
    <scope>IDENTIFICATION</scope>
</reference>
<dbReference type="AlphaFoldDB" id="A0A2R9BAF7"/>
<reference evidence="2" key="2">
    <citation type="submission" date="2025-08" db="UniProtKB">
        <authorList>
            <consortium name="Ensembl"/>
        </authorList>
    </citation>
    <scope>IDENTIFICATION</scope>
</reference>
<feature type="region of interest" description="Disordered" evidence="1">
    <location>
        <begin position="253"/>
        <end position="336"/>
    </location>
</feature>
<dbReference type="EMBL" id="AJFE02026576">
    <property type="status" value="NOT_ANNOTATED_CDS"/>
    <property type="molecule type" value="Genomic_DNA"/>
</dbReference>